<dbReference type="EMBL" id="CAUYUJ010004007">
    <property type="protein sequence ID" value="CAK0807780.1"/>
    <property type="molecule type" value="Genomic_DNA"/>
</dbReference>
<feature type="region of interest" description="Disordered" evidence="1">
    <location>
        <begin position="72"/>
        <end position="99"/>
    </location>
</feature>
<reference evidence="2" key="1">
    <citation type="submission" date="2023-10" db="EMBL/GenBank/DDBJ databases">
        <authorList>
            <person name="Chen Y."/>
            <person name="Shah S."/>
            <person name="Dougan E. K."/>
            <person name="Thang M."/>
            <person name="Chan C."/>
        </authorList>
    </citation>
    <scope>NUCLEOTIDE SEQUENCE [LARGE SCALE GENOMIC DNA]</scope>
</reference>
<name>A0ABN9QRL7_9DINO</name>
<feature type="compositionally biased region" description="Basic residues" evidence="1">
    <location>
        <begin position="82"/>
        <end position="99"/>
    </location>
</feature>
<gene>
    <name evidence="2" type="ORF">PCOR1329_LOCUS13558</name>
</gene>
<organism evidence="2 3">
    <name type="scientific">Prorocentrum cordatum</name>
    <dbReference type="NCBI Taxonomy" id="2364126"/>
    <lineage>
        <taxon>Eukaryota</taxon>
        <taxon>Sar</taxon>
        <taxon>Alveolata</taxon>
        <taxon>Dinophyceae</taxon>
        <taxon>Prorocentrales</taxon>
        <taxon>Prorocentraceae</taxon>
        <taxon>Prorocentrum</taxon>
    </lineage>
</organism>
<evidence type="ECO:0000313" key="2">
    <source>
        <dbReference type="EMBL" id="CAK0807780.1"/>
    </source>
</evidence>
<feature type="non-terminal residue" evidence="2">
    <location>
        <position position="1"/>
    </location>
</feature>
<evidence type="ECO:0000256" key="1">
    <source>
        <dbReference type="SAM" id="MobiDB-lite"/>
    </source>
</evidence>
<feature type="region of interest" description="Disordered" evidence="1">
    <location>
        <begin position="27"/>
        <end position="57"/>
    </location>
</feature>
<proteinExistence type="predicted"/>
<protein>
    <submittedName>
        <fullName evidence="2">Uncharacterized protein</fullName>
    </submittedName>
</protein>
<accession>A0ABN9QRL7</accession>
<evidence type="ECO:0000313" key="3">
    <source>
        <dbReference type="Proteomes" id="UP001189429"/>
    </source>
</evidence>
<feature type="compositionally biased region" description="Gly residues" evidence="1">
    <location>
        <begin position="40"/>
        <end position="52"/>
    </location>
</feature>
<comment type="caution">
    <text evidence="2">The sequence shown here is derived from an EMBL/GenBank/DDBJ whole genome shotgun (WGS) entry which is preliminary data.</text>
</comment>
<feature type="non-terminal residue" evidence="2">
    <location>
        <position position="99"/>
    </location>
</feature>
<dbReference type="Proteomes" id="UP001189429">
    <property type="component" value="Unassembled WGS sequence"/>
</dbReference>
<sequence>LPADARLHAAAVRDAGVARLRLPPPAAAARQALGRRGDGQRAGGREAPGGGDWRQVVRQGRRGPSRLAVQVELAQAPDRQAQRRRAQGQARRARQGQAQ</sequence>
<keyword evidence="3" id="KW-1185">Reference proteome</keyword>